<keyword evidence="4" id="KW-0812">Transmembrane</keyword>
<reference evidence="6" key="3">
    <citation type="submission" date="2025-09" db="UniProtKB">
        <authorList>
            <consortium name="Ensembl"/>
        </authorList>
    </citation>
    <scope>IDENTIFICATION</scope>
</reference>
<evidence type="ECO:0000259" key="5">
    <source>
        <dbReference type="PROSITE" id="PS50041"/>
    </source>
</evidence>
<keyword evidence="4" id="KW-1133">Transmembrane helix</keyword>
<dbReference type="GeneTree" id="ENSGT01020000230338"/>
<feature type="domain" description="C-type lectin" evidence="5">
    <location>
        <begin position="175"/>
        <end position="274"/>
    </location>
</feature>
<evidence type="ECO:0000256" key="3">
    <source>
        <dbReference type="SAM" id="Coils"/>
    </source>
</evidence>
<proteinExistence type="predicted"/>
<dbReference type="InParanoid" id="A0A7N6B7J2"/>
<evidence type="ECO:0000313" key="7">
    <source>
        <dbReference type="Proteomes" id="UP000265040"/>
    </source>
</evidence>
<dbReference type="SMART" id="SM00034">
    <property type="entry name" value="CLECT"/>
    <property type="match status" value="1"/>
</dbReference>
<evidence type="ECO:0000313" key="6">
    <source>
        <dbReference type="Ensembl" id="ENSATEP00000057022.2"/>
    </source>
</evidence>
<accession>A0A7N6B7J2</accession>
<keyword evidence="2" id="KW-1015">Disulfide bond</keyword>
<dbReference type="GO" id="GO:0030246">
    <property type="term" value="F:carbohydrate binding"/>
    <property type="evidence" value="ECO:0007669"/>
    <property type="project" value="UniProtKB-KW"/>
</dbReference>
<organism evidence="6 7">
    <name type="scientific">Anabas testudineus</name>
    <name type="common">Climbing perch</name>
    <name type="synonym">Anthias testudineus</name>
    <dbReference type="NCBI Taxonomy" id="64144"/>
    <lineage>
        <taxon>Eukaryota</taxon>
        <taxon>Metazoa</taxon>
        <taxon>Chordata</taxon>
        <taxon>Craniata</taxon>
        <taxon>Vertebrata</taxon>
        <taxon>Euteleostomi</taxon>
        <taxon>Actinopterygii</taxon>
        <taxon>Neopterygii</taxon>
        <taxon>Teleostei</taxon>
        <taxon>Neoteleostei</taxon>
        <taxon>Acanthomorphata</taxon>
        <taxon>Anabantaria</taxon>
        <taxon>Anabantiformes</taxon>
        <taxon>Anabantoidei</taxon>
        <taxon>Anabantidae</taxon>
        <taxon>Anabas</taxon>
    </lineage>
</organism>
<feature type="transmembrane region" description="Helical" evidence="4">
    <location>
        <begin position="65"/>
        <end position="87"/>
    </location>
</feature>
<dbReference type="InterPro" id="IPR016186">
    <property type="entry name" value="C-type_lectin-like/link_sf"/>
</dbReference>
<dbReference type="CDD" id="cd03590">
    <property type="entry name" value="CLECT_DC-SIGN_like"/>
    <property type="match status" value="1"/>
</dbReference>
<dbReference type="InterPro" id="IPR050111">
    <property type="entry name" value="C-type_lectin/snaclec_domain"/>
</dbReference>
<dbReference type="Ensembl" id="ENSATET00000069998.2">
    <property type="protein sequence ID" value="ENSATEP00000057022.2"/>
    <property type="gene ID" value="ENSATEG00000033244.1"/>
</dbReference>
<dbReference type="InterPro" id="IPR001304">
    <property type="entry name" value="C-type_lectin-like"/>
</dbReference>
<dbReference type="PROSITE" id="PS50041">
    <property type="entry name" value="C_TYPE_LECTIN_2"/>
    <property type="match status" value="1"/>
</dbReference>
<dbReference type="InterPro" id="IPR016187">
    <property type="entry name" value="CTDL_fold"/>
</dbReference>
<dbReference type="SUPFAM" id="SSF56436">
    <property type="entry name" value="C-type lectin-like"/>
    <property type="match status" value="1"/>
</dbReference>
<dbReference type="Pfam" id="PF00059">
    <property type="entry name" value="Lectin_C"/>
    <property type="match status" value="1"/>
</dbReference>
<dbReference type="InterPro" id="IPR018378">
    <property type="entry name" value="C-type_lectin_CS"/>
</dbReference>
<sequence>MDEIDIYANVEEPLGGHIKWKREMNRSSNIYENKDVSYAVEQNRVGPALSGVAGSKTVKTISYRAAAVILGLLCLLLLVGLITLGFLHKDRTELEMEMEMVQLQTSHKNLTKENDQLQTSFKNLTKENDQLQTSFKNLTKENDQLQTSYSILTKDRDQLQKILENRTNEQNNPQESRNDCQQRGVDLVIINSAKEQDFIRSWRKRMWIGLNDREVEGTWRWVDGTPVLTATRFWGTSEPNDAKGTEDCAEIYNYESQNSWNDAPCEIQKHWICELRLK</sequence>
<keyword evidence="1" id="KW-0430">Lectin</keyword>
<dbReference type="PANTHER" id="PTHR22803">
    <property type="entry name" value="MANNOSE, PHOSPHOLIPASE, LECTIN RECEPTOR RELATED"/>
    <property type="match status" value="1"/>
</dbReference>
<dbReference type="PROSITE" id="PS00615">
    <property type="entry name" value="C_TYPE_LECTIN_1"/>
    <property type="match status" value="1"/>
</dbReference>
<evidence type="ECO:0000256" key="1">
    <source>
        <dbReference type="ARBA" id="ARBA00022734"/>
    </source>
</evidence>
<dbReference type="FunCoup" id="A0A7N6B7J2">
    <property type="interactions" value="304"/>
</dbReference>
<keyword evidence="7" id="KW-1185">Reference proteome</keyword>
<dbReference type="Gene3D" id="3.10.100.10">
    <property type="entry name" value="Mannose-Binding Protein A, subunit A"/>
    <property type="match status" value="1"/>
</dbReference>
<reference evidence="6" key="1">
    <citation type="submission" date="2021-04" db="EMBL/GenBank/DDBJ databases">
        <authorList>
            <consortium name="Wellcome Sanger Institute Data Sharing"/>
        </authorList>
    </citation>
    <scope>NUCLEOTIDE SEQUENCE [LARGE SCALE GENOMIC DNA]</scope>
</reference>
<dbReference type="Proteomes" id="UP000265040">
    <property type="component" value="Chromosome 1"/>
</dbReference>
<evidence type="ECO:0000256" key="2">
    <source>
        <dbReference type="ARBA" id="ARBA00023157"/>
    </source>
</evidence>
<reference evidence="6" key="2">
    <citation type="submission" date="2025-08" db="UniProtKB">
        <authorList>
            <consortium name="Ensembl"/>
        </authorList>
    </citation>
    <scope>IDENTIFICATION</scope>
</reference>
<dbReference type="InterPro" id="IPR033989">
    <property type="entry name" value="CD209-like_CTLD"/>
</dbReference>
<name>A0A7N6B7J2_ANATE</name>
<feature type="coiled-coil region" evidence="3">
    <location>
        <begin position="100"/>
        <end position="155"/>
    </location>
</feature>
<keyword evidence="4" id="KW-0472">Membrane</keyword>
<keyword evidence="3" id="KW-0175">Coiled coil</keyword>
<protein>
    <recommendedName>
        <fullName evidence="5">C-type lectin domain-containing protein</fullName>
    </recommendedName>
</protein>
<evidence type="ECO:0000256" key="4">
    <source>
        <dbReference type="SAM" id="Phobius"/>
    </source>
</evidence>
<dbReference type="AlphaFoldDB" id="A0A7N6B7J2"/>
<dbReference type="Gene3D" id="1.20.5.400">
    <property type="match status" value="1"/>
</dbReference>